<dbReference type="NCBIfam" id="NF041264">
    <property type="entry name" value="MobA"/>
    <property type="match status" value="1"/>
</dbReference>
<dbReference type="InterPro" id="IPR053842">
    <property type="entry name" value="NikA-like"/>
</dbReference>
<dbReference type="GO" id="GO:0006355">
    <property type="term" value="P:regulation of DNA-templated transcription"/>
    <property type="evidence" value="ECO:0007669"/>
    <property type="project" value="InterPro"/>
</dbReference>
<dbReference type="GO" id="GO:0043565">
    <property type="term" value="F:sequence-specific DNA binding"/>
    <property type="evidence" value="ECO:0007669"/>
    <property type="project" value="UniProtKB-ARBA"/>
</dbReference>
<organism evidence="1">
    <name type="scientific">Citrobacter freundii</name>
    <dbReference type="NCBI Taxonomy" id="546"/>
    <lineage>
        <taxon>Bacteria</taxon>
        <taxon>Pseudomonadati</taxon>
        <taxon>Pseudomonadota</taxon>
        <taxon>Gammaproteobacteria</taxon>
        <taxon>Enterobacterales</taxon>
        <taxon>Enterobacteriaceae</taxon>
        <taxon>Citrobacter</taxon>
        <taxon>Citrobacter freundii complex</taxon>
    </lineage>
</organism>
<dbReference type="EMBL" id="KP987215">
    <property type="protein sequence ID" value="ALA08765.1"/>
    <property type="molecule type" value="Genomic_DNA"/>
</dbReference>
<dbReference type="Pfam" id="PF21983">
    <property type="entry name" value="NikA-like"/>
    <property type="match status" value="1"/>
</dbReference>
<gene>
    <name evidence="1" type="primary">nikA</name>
    <name evidence="1" type="ORF">p112298KPC_086</name>
</gene>
<dbReference type="InterPro" id="IPR013321">
    <property type="entry name" value="Arc_rbn_hlx_hlx"/>
</dbReference>
<dbReference type="Gene3D" id="1.10.1220.10">
    <property type="entry name" value="Met repressor-like"/>
    <property type="match status" value="1"/>
</dbReference>
<evidence type="ECO:0000313" key="1">
    <source>
        <dbReference type="EMBL" id="ALA08765.1"/>
    </source>
</evidence>
<protein>
    <submittedName>
        <fullName evidence="1">Nika protein</fullName>
    </submittedName>
</protein>
<dbReference type="InterPro" id="IPR047751">
    <property type="entry name" value="MobA-like"/>
</dbReference>
<reference evidence="1" key="1">
    <citation type="journal article" date="2015" name="J. Antimicrob. Chemother.">
        <title>Coexistence of a novel KPC-2-encoding MDR plasmid and an NDM-1-encoding pNDM-HN380-like plasmid in a clinical isolate of Citrobacter freundii.</title>
        <authorList>
            <person name="Feng J."/>
            <person name="Qiu Y."/>
            <person name="Yin Z."/>
            <person name="Chen W."/>
            <person name="Yang H."/>
            <person name="Yang W."/>
            <person name="Wang J."/>
            <person name="Gao Y."/>
            <person name="Zhou D."/>
        </authorList>
    </citation>
    <scope>NUCLEOTIDE SEQUENCE</scope>
    <source>
        <strain evidence="1">112298</strain>
        <plasmid evidence="1">p112298-KPC</plasmid>
    </source>
</reference>
<dbReference type="RefSeq" id="WP_099530123.1">
    <property type="nucleotide sequence ID" value="NZ_CM008470.1"/>
</dbReference>
<name>A0A0K2CSG4_CITFR</name>
<dbReference type="AlphaFoldDB" id="A0A0K2CSG4"/>
<sequence>MSNKVSRRGSDKRQKTVIKTLRFTPDEIEEIEGKAEEVGQSVSAYIRNAAMNRKVISLIDDSFMTELLRLGRLQKHLFVEGKRVGDKEYSTVLVAISELSTTLRKKLMSND</sequence>
<geneLocation type="plasmid" evidence="1">
    <name>p112298-KPC</name>
</geneLocation>
<accession>A0A0K2CSG4</accession>
<keyword evidence="1" id="KW-0614">Plasmid</keyword>
<proteinExistence type="predicted"/>